<feature type="region of interest" description="Disordered" evidence="1">
    <location>
        <begin position="1"/>
        <end position="84"/>
    </location>
</feature>
<feature type="compositionally biased region" description="Acidic residues" evidence="1">
    <location>
        <begin position="1"/>
        <end position="10"/>
    </location>
</feature>
<dbReference type="Proteomes" id="UP001529510">
    <property type="component" value="Unassembled WGS sequence"/>
</dbReference>
<accession>A0ABD0PLK1</accession>
<gene>
    <name evidence="2" type="ORF">M9458_030121</name>
</gene>
<feature type="non-terminal residue" evidence="2">
    <location>
        <position position="146"/>
    </location>
</feature>
<reference evidence="2 3" key="1">
    <citation type="submission" date="2024-05" db="EMBL/GenBank/DDBJ databases">
        <title>Genome sequencing and assembly of Indian major carp, Cirrhinus mrigala (Hamilton, 1822).</title>
        <authorList>
            <person name="Mohindra V."/>
            <person name="Chowdhury L.M."/>
            <person name="Lal K."/>
            <person name="Jena J.K."/>
        </authorList>
    </citation>
    <scope>NUCLEOTIDE SEQUENCE [LARGE SCALE GENOMIC DNA]</scope>
    <source>
        <strain evidence="2">CM1030</strain>
        <tissue evidence="2">Blood</tissue>
    </source>
</reference>
<organism evidence="2 3">
    <name type="scientific">Cirrhinus mrigala</name>
    <name type="common">Mrigala</name>
    <dbReference type="NCBI Taxonomy" id="683832"/>
    <lineage>
        <taxon>Eukaryota</taxon>
        <taxon>Metazoa</taxon>
        <taxon>Chordata</taxon>
        <taxon>Craniata</taxon>
        <taxon>Vertebrata</taxon>
        <taxon>Euteleostomi</taxon>
        <taxon>Actinopterygii</taxon>
        <taxon>Neopterygii</taxon>
        <taxon>Teleostei</taxon>
        <taxon>Ostariophysi</taxon>
        <taxon>Cypriniformes</taxon>
        <taxon>Cyprinidae</taxon>
        <taxon>Labeoninae</taxon>
        <taxon>Labeonini</taxon>
        <taxon>Cirrhinus</taxon>
    </lineage>
</organism>
<dbReference type="AlphaFoldDB" id="A0ABD0PLK1"/>
<comment type="caution">
    <text evidence="2">The sequence shown here is derived from an EMBL/GenBank/DDBJ whole genome shotgun (WGS) entry which is preliminary data.</text>
</comment>
<protein>
    <submittedName>
        <fullName evidence="2">Uncharacterized protein</fullName>
    </submittedName>
</protein>
<name>A0ABD0PLK1_CIRMR</name>
<evidence type="ECO:0000313" key="3">
    <source>
        <dbReference type="Proteomes" id="UP001529510"/>
    </source>
</evidence>
<feature type="compositionally biased region" description="Basic and acidic residues" evidence="1">
    <location>
        <begin position="43"/>
        <end position="60"/>
    </location>
</feature>
<sequence>MSPGDEEDPEDHSRTGGSGDRGRGVDPEGRGGAGATEDQGGAEGKEEPDGARATEGRGTVEEWSAEATDGQRQTKAHPEGRGSLAAPVVCWATTHRRELGAIVELLGRQTKSWTQRLEAVTGDPPAMMPMETGRPAVIPLHRWWAE</sequence>
<evidence type="ECO:0000256" key="1">
    <source>
        <dbReference type="SAM" id="MobiDB-lite"/>
    </source>
</evidence>
<dbReference type="EMBL" id="JAMKFB020000015">
    <property type="protein sequence ID" value="KAL0174153.1"/>
    <property type="molecule type" value="Genomic_DNA"/>
</dbReference>
<keyword evidence="3" id="KW-1185">Reference proteome</keyword>
<feature type="compositionally biased region" description="Basic and acidic residues" evidence="1">
    <location>
        <begin position="20"/>
        <end position="29"/>
    </location>
</feature>
<evidence type="ECO:0000313" key="2">
    <source>
        <dbReference type="EMBL" id="KAL0174153.1"/>
    </source>
</evidence>
<proteinExistence type="predicted"/>